<dbReference type="OrthoDB" id="75819at2"/>
<gene>
    <name evidence="2" type="ORF">DKM44_12770</name>
</gene>
<keyword evidence="3" id="KW-1185">Reference proteome</keyword>
<dbReference type="EMBL" id="CP029494">
    <property type="protein sequence ID" value="AWN23994.1"/>
    <property type="molecule type" value="Genomic_DNA"/>
</dbReference>
<keyword evidence="1" id="KW-0812">Transmembrane</keyword>
<dbReference type="AlphaFoldDB" id="A0A2Z3JTR6"/>
<dbReference type="KEGG" id="dez:DKM44_12770"/>
<accession>A0A2Z3JTR6</accession>
<evidence type="ECO:0000256" key="1">
    <source>
        <dbReference type="SAM" id="Phobius"/>
    </source>
</evidence>
<sequence>MLPAPVTLPRWVQSFLFVFALCLAIIFGLLALQLYRSIWRPPPLAYSADVYLPVQAQVCPGDTLRWKPTLEISRAPTLLLLARTLWDVEDERTIRPEQTPKYLIWLSIQQGQTLSGETTYTLPADLPVGLYEVRSAATAMNSDAAVYRVPFVIAASCFKKGKS</sequence>
<protein>
    <submittedName>
        <fullName evidence="2">Uncharacterized protein</fullName>
    </submittedName>
</protein>
<dbReference type="RefSeq" id="WP_109827722.1">
    <property type="nucleotide sequence ID" value="NZ_CP029494.1"/>
</dbReference>
<keyword evidence="1" id="KW-1133">Transmembrane helix</keyword>
<name>A0A2Z3JTR6_9DEIO</name>
<organism evidence="2 3">
    <name type="scientific">Deinococcus irradiatisoli</name>
    <dbReference type="NCBI Taxonomy" id="2202254"/>
    <lineage>
        <taxon>Bacteria</taxon>
        <taxon>Thermotogati</taxon>
        <taxon>Deinococcota</taxon>
        <taxon>Deinococci</taxon>
        <taxon>Deinococcales</taxon>
        <taxon>Deinococcaceae</taxon>
        <taxon>Deinococcus</taxon>
    </lineage>
</organism>
<feature type="transmembrane region" description="Helical" evidence="1">
    <location>
        <begin position="12"/>
        <end position="32"/>
    </location>
</feature>
<reference evidence="2 3" key="1">
    <citation type="submission" date="2018-05" db="EMBL/GenBank/DDBJ databases">
        <title>Complete Genome Sequence of Deinococcus sp. strain 17bor-2.</title>
        <authorList>
            <person name="Srinivasan S."/>
        </authorList>
    </citation>
    <scope>NUCLEOTIDE SEQUENCE [LARGE SCALE GENOMIC DNA]</scope>
    <source>
        <strain evidence="2 3">17bor-2</strain>
    </source>
</reference>
<evidence type="ECO:0000313" key="3">
    <source>
        <dbReference type="Proteomes" id="UP000245368"/>
    </source>
</evidence>
<evidence type="ECO:0000313" key="2">
    <source>
        <dbReference type="EMBL" id="AWN23994.1"/>
    </source>
</evidence>
<dbReference type="Proteomes" id="UP000245368">
    <property type="component" value="Chromosome"/>
</dbReference>
<proteinExistence type="predicted"/>
<keyword evidence="1" id="KW-0472">Membrane</keyword>